<comment type="caution">
    <text evidence="2">The sequence shown here is derived from an EMBL/GenBank/DDBJ whole genome shotgun (WGS) entry which is preliminary data.</text>
</comment>
<dbReference type="Gene3D" id="2.30.30.110">
    <property type="match status" value="1"/>
</dbReference>
<dbReference type="AlphaFoldDB" id="A0A1G1WD42"/>
<comment type="function">
    <text evidence="1">Toxic component of a type II toxin-antitoxin (TA) system.</text>
</comment>
<proteinExistence type="inferred from homology"/>
<dbReference type="GO" id="GO:0003677">
    <property type="term" value="F:DNA binding"/>
    <property type="evidence" value="ECO:0007669"/>
    <property type="project" value="InterPro"/>
</dbReference>
<evidence type="ECO:0000256" key="1">
    <source>
        <dbReference type="PIRNR" id="PIRNR033490"/>
    </source>
</evidence>
<dbReference type="GO" id="GO:0006402">
    <property type="term" value="P:mRNA catabolic process"/>
    <property type="evidence" value="ECO:0007669"/>
    <property type="project" value="TreeGrafter"/>
</dbReference>
<sequence>MEIKRGEVYTVDLIEKDAKGMEISKKRPAVVVQADEWNKRLPSTIVVPTTSYRPTYVSAGTVVLGEGEINLEKDSTLLFSQMRSIDKGRLEKRVGKVSAGKMKEIDKALSLTLGLTPLD</sequence>
<dbReference type="PANTHER" id="PTHR33988:SF2">
    <property type="entry name" value="ENDORIBONUCLEASE MAZF"/>
    <property type="match status" value="1"/>
</dbReference>
<dbReference type="InterPro" id="IPR011067">
    <property type="entry name" value="Plasmid_toxin/cell-grow_inhib"/>
</dbReference>
<protein>
    <recommendedName>
        <fullName evidence="1">mRNA interferase</fullName>
        <ecNumber evidence="1">3.1.-.-</ecNumber>
    </recommendedName>
</protein>
<evidence type="ECO:0000313" key="2">
    <source>
        <dbReference type="EMBL" id="OGY25605.1"/>
    </source>
</evidence>
<dbReference type="PIRSF" id="PIRSF033490">
    <property type="entry name" value="MazF"/>
    <property type="match status" value="1"/>
</dbReference>
<keyword evidence="1" id="KW-0255">Endonuclease</keyword>
<gene>
    <name evidence="2" type="ORF">A2Z11_04695</name>
</gene>
<organism evidence="2 3">
    <name type="scientific">Candidatus Woykebacteria bacterium RBG_16_43_9</name>
    <dbReference type="NCBI Taxonomy" id="1802596"/>
    <lineage>
        <taxon>Bacteria</taxon>
        <taxon>Candidatus Woykeibacteriota</taxon>
    </lineage>
</organism>
<dbReference type="Proteomes" id="UP000176389">
    <property type="component" value="Unassembled WGS sequence"/>
</dbReference>
<dbReference type="GO" id="GO:0016075">
    <property type="term" value="P:rRNA catabolic process"/>
    <property type="evidence" value="ECO:0007669"/>
    <property type="project" value="TreeGrafter"/>
</dbReference>
<keyword evidence="1" id="KW-0540">Nuclease</keyword>
<dbReference type="Pfam" id="PF02452">
    <property type="entry name" value="PemK_toxin"/>
    <property type="match status" value="1"/>
</dbReference>
<accession>A0A1G1WD42</accession>
<name>A0A1G1WD42_9BACT</name>
<dbReference type="STRING" id="1802596.A2Z11_04695"/>
<keyword evidence="1" id="KW-0378">Hydrolase</keyword>
<dbReference type="EMBL" id="MHCS01000044">
    <property type="protein sequence ID" value="OGY25605.1"/>
    <property type="molecule type" value="Genomic_DNA"/>
</dbReference>
<dbReference type="EC" id="3.1.-.-" evidence="1"/>
<dbReference type="InterPro" id="IPR003477">
    <property type="entry name" value="PemK-like"/>
</dbReference>
<dbReference type="SUPFAM" id="SSF50118">
    <property type="entry name" value="Cell growth inhibitor/plasmid maintenance toxic component"/>
    <property type="match status" value="1"/>
</dbReference>
<comment type="similarity">
    <text evidence="1">Belongs to the PemK/MazF family.</text>
</comment>
<evidence type="ECO:0000313" key="3">
    <source>
        <dbReference type="Proteomes" id="UP000176389"/>
    </source>
</evidence>
<dbReference type="GO" id="GO:0004521">
    <property type="term" value="F:RNA endonuclease activity"/>
    <property type="evidence" value="ECO:0007669"/>
    <property type="project" value="TreeGrafter"/>
</dbReference>
<dbReference type="PANTHER" id="PTHR33988">
    <property type="entry name" value="ENDORIBONUCLEASE MAZF-RELATED"/>
    <property type="match status" value="1"/>
</dbReference>
<dbReference type="GO" id="GO:0016787">
    <property type="term" value="F:hydrolase activity"/>
    <property type="evidence" value="ECO:0007669"/>
    <property type="project" value="UniProtKB-KW"/>
</dbReference>
<reference evidence="2 3" key="1">
    <citation type="journal article" date="2016" name="Nat. Commun.">
        <title>Thousands of microbial genomes shed light on interconnected biogeochemical processes in an aquifer system.</title>
        <authorList>
            <person name="Anantharaman K."/>
            <person name="Brown C.T."/>
            <person name="Hug L.A."/>
            <person name="Sharon I."/>
            <person name="Castelle C.J."/>
            <person name="Probst A.J."/>
            <person name="Thomas B.C."/>
            <person name="Singh A."/>
            <person name="Wilkins M.J."/>
            <person name="Karaoz U."/>
            <person name="Brodie E.L."/>
            <person name="Williams K.H."/>
            <person name="Hubbard S.S."/>
            <person name="Banfield J.F."/>
        </authorList>
    </citation>
    <scope>NUCLEOTIDE SEQUENCE [LARGE SCALE GENOMIC DNA]</scope>
</reference>